<dbReference type="Proteomes" id="UP001501866">
    <property type="component" value="Unassembled WGS sequence"/>
</dbReference>
<evidence type="ECO:0000313" key="2">
    <source>
        <dbReference type="Proteomes" id="UP001501866"/>
    </source>
</evidence>
<evidence type="ECO:0000313" key="1">
    <source>
        <dbReference type="EMBL" id="GAA3177025.1"/>
    </source>
</evidence>
<dbReference type="EMBL" id="BAAAUH010000017">
    <property type="protein sequence ID" value="GAA3177025.1"/>
    <property type="molecule type" value="Genomic_DNA"/>
</dbReference>
<accession>A0ABP6PEV4</accession>
<sequence length="64" mass="6915">MAVRAAVAAVASGLQVVKRVRFGMRGPYIGELVGRRGTLTCRGTADDRKRREFAVVRGGRTVIV</sequence>
<keyword evidence="2" id="KW-1185">Reference proteome</keyword>
<gene>
    <name evidence="1" type="ORF">GCM10010451_27490</name>
</gene>
<proteinExistence type="predicted"/>
<protein>
    <submittedName>
        <fullName evidence="1">Uncharacterized protein</fullName>
    </submittedName>
</protein>
<name>A0ABP6PEV4_9ACTN</name>
<organism evidence="1 2">
    <name type="scientific">Streptomyces virens</name>
    <dbReference type="NCBI Taxonomy" id="285572"/>
    <lineage>
        <taxon>Bacteria</taxon>
        <taxon>Bacillati</taxon>
        <taxon>Actinomycetota</taxon>
        <taxon>Actinomycetes</taxon>
        <taxon>Kitasatosporales</taxon>
        <taxon>Streptomycetaceae</taxon>
        <taxon>Streptomyces</taxon>
    </lineage>
</organism>
<reference evidence="2" key="1">
    <citation type="journal article" date="2019" name="Int. J. Syst. Evol. Microbiol.">
        <title>The Global Catalogue of Microorganisms (GCM) 10K type strain sequencing project: providing services to taxonomists for standard genome sequencing and annotation.</title>
        <authorList>
            <consortium name="The Broad Institute Genomics Platform"/>
            <consortium name="The Broad Institute Genome Sequencing Center for Infectious Disease"/>
            <person name="Wu L."/>
            <person name="Ma J."/>
        </authorList>
    </citation>
    <scope>NUCLEOTIDE SEQUENCE [LARGE SCALE GENOMIC DNA]</scope>
    <source>
        <strain evidence="2">JCM 9095</strain>
    </source>
</reference>
<comment type="caution">
    <text evidence="1">The sequence shown here is derived from an EMBL/GenBank/DDBJ whole genome shotgun (WGS) entry which is preliminary data.</text>
</comment>